<sequence>MPKPKFDYEGDEFYKEIERLAFRGMLDSEISYALSDKFGVDLNPATFSNMKNGKYGSWNKEQNIKYSERIRQCLERGRSGINALVRGKYLKMAIGGGVVKGKTVTKRHVVVNGQQTDNLIVETRETEQELPPNAQALSTWLYQNDKEWRKKCLLKKEEEEADKLPFDKKKGVSISKWIEHEMESNNEEEE</sequence>
<proteinExistence type="predicted"/>
<reference evidence="1" key="1">
    <citation type="journal article" date="2021" name="Proc. Natl. Acad. Sci. U.S.A.">
        <title>A Catalog of Tens of Thousands of Viruses from Human Metagenomes Reveals Hidden Associations with Chronic Diseases.</title>
        <authorList>
            <person name="Tisza M.J."/>
            <person name="Buck C.B."/>
        </authorList>
    </citation>
    <scope>NUCLEOTIDE SEQUENCE</scope>
    <source>
        <strain evidence="1">CtmHK36</strain>
    </source>
</reference>
<organism evidence="1">
    <name type="scientific">Siphoviridae sp. ctmHK36</name>
    <dbReference type="NCBI Taxonomy" id="2827931"/>
    <lineage>
        <taxon>Viruses</taxon>
        <taxon>Duplodnaviria</taxon>
        <taxon>Heunggongvirae</taxon>
        <taxon>Uroviricota</taxon>
        <taxon>Caudoviricetes</taxon>
    </lineage>
</organism>
<name>A0A8S5TAQ3_9CAUD</name>
<evidence type="ECO:0000313" key="1">
    <source>
        <dbReference type="EMBL" id="DAF60396.1"/>
    </source>
</evidence>
<dbReference type="EMBL" id="BK032788">
    <property type="protein sequence ID" value="DAF60396.1"/>
    <property type="molecule type" value="Genomic_DNA"/>
</dbReference>
<accession>A0A8S5TAQ3</accession>
<protein>
    <submittedName>
        <fullName evidence="1">Terminase small subunit</fullName>
    </submittedName>
</protein>